<keyword evidence="2 6" id="KW-0378">Hydrolase</keyword>
<proteinExistence type="predicted"/>
<dbReference type="Pfam" id="PF02626">
    <property type="entry name" value="CT_A_B"/>
    <property type="match status" value="1"/>
</dbReference>
<comment type="caution">
    <text evidence="6">The sequence shown here is derived from an EMBL/GenBank/DDBJ whole genome shotgun (WGS) entry which is preliminary data.</text>
</comment>
<gene>
    <name evidence="6" type="ORF">Ssi02_19850</name>
</gene>
<name>A0A919RG38_9ACTN</name>
<dbReference type="Proteomes" id="UP000606172">
    <property type="component" value="Unassembled WGS sequence"/>
</dbReference>
<protein>
    <submittedName>
        <fullName evidence="6">Allophanate hydrolase</fullName>
    </submittedName>
</protein>
<evidence type="ECO:0000313" key="7">
    <source>
        <dbReference type="Proteomes" id="UP000606172"/>
    </source>
</evidence>
<keyword evidence="7" id="KW-1185">Reference proteome</keyword>
<dbReference type="SUPFAM" id="SSF50891">
    <property type="entry name" value="Cyclophilin-like"/>
    <property type="match status" value="1"/>
</dbReference>
<dbReference type="RefSeq" id="WP_275410643.1">
    <property type="nucleotide sequence ID" value="NZ_BOOW01000012.1"/>
</dbReference>
<sequence length="283" mass="29228">MTPRVAEVVATGMLATVQDLGRPGLAHLGVPGAGAADRRSLRLANRLVGNPEDTAGLEATFGGLRLRFPGGAWVAVTGAPCPVGRGTYAPVWVPPDGELSLGTPSAGLRTYVAIRGGVDVEPVLGSRSHDTLSGLGPPPLKPGDLLPLGSPAGLPQPLADAAPPPPWPDTPMLRIRVGPRDDWFTPEAVAAMCAVPYSVSEDSNRVGVRLRGPVLERARRGELPSEGMVAGAVQVPPDGQPIVFLADHPPTGGYPVIGVVADADLGLAAQLRPGDQVKFLRVR</sequence>
<reference evidence="6" key="1">
    <citation type="submission" date="2021-01" db="EMBL/GenBank/DDBJ databases">
        <title>Whole genome shotgun sequence of Sinosporangium siamense NBRC 109515.</title>
        <authorList>
            <person name="Komaki H."/>
            <person name="Tamura T."/>
        </authorList>
    </citation>
    <scope>NUCLEOTIDE SEQUENCE</scope>
    <source>
        <strain evidence="6">NBRC 109515</strain>
    </source>
</reference>
<evidence type="ECO:0000256" key="1">
    <source>
        <dbReference type="ARBA" id="ARBA00022741"/>
    </source>
</evidence>
<evidence type="ECO:0000256" key="3">
    <source>
        <dbReference type="ARBA" id="ARBA00022840"/>
    </source>
</evidence>
<organism evidence="6 7">
    <name type="scientific">Sinosporangium siamense</name>
    <dbReference type="NCBI Taxonomy" id="1367973"/>
    <lineage>
        <taxon>Bacteria</taxon>
        <taxon>Bacillati</taxon>
        <taxon>Actinomycetota</taxon>
        <taxon>Actinomycetes</taxon>
        <taxon>Streptosporangiales</taxon>
        <taxon>Streptosporangiaceae</taxon>
        <taxon>Sinosporangium</taxon>
    </lineage>
</organism>
<accession>A0A919RG38</accession>
<dbReference type="InterPro" id="IPR003778">
    <property type="entry name" value="CT_A_B"/>
</dbReference>
<evidence type="ECO:0000313" key="6">
    <source>
        <dbReference type="EMBL" id="GII91754.1"/>
    </source>
</evidence>
<dbReference type="EMBL" id="BOOW01000012">
    <property type="protein sequence ID" value="GII91754.1"/>
    <property type="molecule type" value="Genomic_DNA"/>
</dbReference>
<dbReference type="Gene3D" id="2.40.100.10">
    <property type="entry name" value="Cyclophilin-like"/>
    <property type="match status" value="1"/>
</dbReference>
<dbReference type="GO" id="GO:0005524">
    <property type="term" value="F:ATP binding"/>
    <property type="evidence" value="ECO:0007669"/>
    <property type="project" value="UniProtKB-KW"/>
</dbReference>
<dbReference type="InterPro" id="IPR052708">
    <property type="entry name" value="PxpC"/>
</dbReference>
<dbReference type="AlphaFoldDB" id="A0A919RG38"/>
<evidence type="ECO:0000256" key="4">
    <source>
        <dbReference type="SAM" id="MobiDB-lite"/>
    </source>
</evidence>
<dbReference type="InterPro" id="IPR029000">
    <property type="entry name" value="Cyclophilin-like_dom_sf"/>
</dbReference>
<dbReference type="NCBIfam" id="TIGR00724">
    <property type="entry name" value="urea_amlyse_rel"/>
    <property type="match status" value="1"/>
</dbReference>
<evidence type="ECO:0000256" key="2">
    <source>
        <dbReference type="ARBA" id="ARBA00022801"/>
    </source>
</evidence>
<dbReference type="PANTHER" id="PTHR43309">
    <property type="entry name" value="5-OXOPROLINASE SUBUNIT C"/>
    <property type="match status" value="1"/>
</dbReference>
<feature type="domain" description="Carboxyltransferase" evidence="5">
    <location>
        <begin position="27"/>
        <end position="283"/>
    </location>
</feature>
<dbReference type="SMART" id="SM00797">
    <property type="entry name" value="AHS2"/>
    <property type="match status" value="1"/>
</dbReference>
<dbReference type="PANTHER" id="PTHR43309:SF3">
    <property type="entry name" value="5-OXOPROLINASE SUBUNIT C"/>
    <property type="match status" value="1"/>
</dbReference>
<evidence type="ECO:0000259" key="5">
    <source>
        <dbReference type="SMART" id="SM00797"/>
    </source>
</evidence>
<feature type="compositionally biased region" description="Low complexity" evidence="4">
    <location>
        <begin position="142"/>
        <end position="159"/>
    </location>
</feature>
<keyword evidence="1" id="KW-0547">Nucleotide-binding</keyword>
<keyword evidence="3" id="KW-0067">ATP-binding</keyword>
<dbReference type="GO" id="GO:0016787">
    <property type="term" value="F:hydrolase activity"/>
    <property type="evidence" value="ECO:0007669"/>
    <property type="project" value="UniProtKB-KW"/>
</dbReference>
<feature type="region of interest" description="Disordered" evidence="4">
    <location>
        <begin position="128"/>
        <end position="159"/>
    </location>
</feature>